<evidence type="ECO:0000313" key="3">
    <source>
        <dbReference type="Proteomes" id="UP000262939"/>
    </source>
</evidence>
<sequence length="73" mass="8277">MGIRHVICLLWGYEGIPVSGRKSPSSGNNLVLGIHGIQLWAFFVTLVYGQLAYIVKKRVNRTCNLFKQKEEMP</sequence>
<evidence type="ECO:0000256" key="1">
    <source>
        <dbReference type="SAM" id="Phobius"/>
    </source>
</evidence>
<name>A0A372LK29_9BACI</name>
<keyword evidence="3" id="KW-1185">Reference proteome</keyword>
<organism evidence="2 3">
    <name type="scientific">Peribacillus glennii</name>
    <dbReference type="NCBI Taxonomy" id="2303991"/>
    <lineage>
        <taxon>Bacteria</taxon>
        <taxon>Bacillati</taxon>
        <taxon>Bacillota</taxon>
        <taxon>Bacilli</taxon>
        <taxon>Bacillales</taxon>
        <taxon>Bacillaceae</taxon>
        <taxon>Peribacillus</taxon>
    </lineage>
</organism>
<dbReference type="AlphaFoldDB" id="A0A372LK29"/>
<feature type="transmembrane region" description="Helical" evidence="1">
    <location>
        <begin position="30"/>
        <end position="55"/>
    </location>
</feature>
<evidence type="ECO:0000313" key="2">
    <source>
        <dbReference type="EMBL" id="RFU66556.1"/>
    </source>
</evidence>
<comment type="caution">
    <text evidence="2">The sequence shown here is derived from an EMBL/GenBank/DDBJ whole genome shotgun (WGS) entry which is preliminary data.</text>
</comment>
<keyword evidence="1" id="KW-0812">Transmembrane</keyword>
<gene>
    <name evidence="2" type="ORF">D0466_00055</name>
</gene>
<dbReference type="Proteomes" id="UP000262939">
    <property type="component" value="Unassembled WGS sequence"/>
</dbReference>
<protein>
    <submittedName>
        <fullName evidence="2">Uncharacterized protein</fullName>
    </submittedName>
</protein>
<accession>A0A372LK29</accession>
<keyword evidence="1" id="KW-0472">Membrane</keyword>
<keyword evidence="1" id="KW-1133">Transmembrane helix</keyword>
<dbReference type="EMBL" id="QVTD01000001">
    <property type="protein sequence ID" value="RFU66556.1"/>
    <property type="molecule type" value="Genomic_DNA"/>
</dbReference>
<reference evidence="2 3" key="1">
    <citation type="submission" date="2018-08" db="EMBL/GenBank/DDBJ databases">
        <title>Bacillus chawlae sp. nov., Bacillus glennii sp. nov., and Bacillus saganii sp. nov. Isolated from the Vehicle Assembly Building at Kennedy Space Center where the Viking Spacecraft were Assembled.</title>
        <authorList>
            <person name="Seuylemezian A."/>
            <person name="Vaishampayan P."/>
        </authorList>
    </citation>
    <scope>NUCLEOTIDE SEQUENCE [LARGE SCALE GENOMIC DNA]</scope>
    <source>
        <strain evidence="2 3">V44-8</strain>
    </source>
</reference>
<proteinExistence type="predicted"/>